<reference evidence="1 2" key="1">
    <citation type="submission" date="2023-01" db="EMBL/GenBank/DDBJ databases">
        <title>Novel diversity within Roseofilum (Cyanobacteria; Desertifilaceae) from marine benthic mats with descriptions of four novel species.</title>
        <authorList>
            <person name="Wang Y."/>
            <person name="Berthold D.E."/>
            <person name="Hu J."/>
            <person name="Lefler F.W."/>
            <person name="Laughinghouse H.D. IV."/>
        </authorList>
    </citation>
    <scope>NUCLEOTIDE SEQUENCE [LARGE SCALE GENOMIC DNA]</scope>
    <source>
        <strain evidence="1 2">BLCC-M114</strain>
    </source>
</reference>
<evidence type="ECO:0000313" key="2">
    <source>
        <dbReference type="Proteomes" id="UP001235849"/>
    </source>
</evidence>
<dbReference type="Proteomes" id="UP001235849">
    <property type="component" value="Unassembled WGS sequence"/>
</dbReference>
<comment type="caution">
    <text evidence="1">The sequence shown here is derived from an EMBL/GenBank/DDBJ whole genome shotgun (WGS) entry which is preliminary data.</text>
</comment>
<name>A0ABT7BAT5_9CYAN</name>
<proteinExistence type="predicted"/>
<sequence length="148" mass="16819">MKDSDTIILKAFLFAITECAEELPLSLNFGIHKVVKDWDNGDTKALVALEELLYNYDEILPFYQQACVALQQKRVKPETEEIISEIEEEAEEIEEEQTTASPSLPLPNLKTVGFTILRAEDPQGAAQRKLEEYDASPEWYLQLTLDAL</sequence>
<protein>
    <submittedName>
        <fullName evidence="1">Uncharacterized protein</fullName>
    </submittedName>
</protein>
<keyword evidence="2" id="KW-1185">Reference proteome</keyword>
<dbReference type="RefSeq" id="WP_283768563.1">
    <property type="nucleotide sequence ID" value="NZ_JAQOSO010000101.1"/>
</dbReference>
<organism evidence="1 2">
    <name type="scientific">Roseofilum capinflatum BLCC-M114</name>
    <dbReference type="NCBI Taxonomy" id="3022440"/>
    <lineage>
        <taxon>Bacteria</taxon>
        <taxon>Bacillati</taxon>
        <taxon>Cyanobacteriota</taxon>
        <taxon>Cyanophyceae</taxon>
        <taxon>Desertifilales</taxon>
        <taxon>Desertifilaceae</taxon>
        <taxon>Roseofilum</taxon>
        <taxon>Roseofilum capinflatum</taxon>
    </lineage>
</organism>
<accession>A0ABT7BAT5</accession>
<evidence type="ECO:0000313" key="1">
    <source>
        <dbReference type="EMBL" id="MDJ1176276.1"/>
    </source>
</evidence>
<dbReference type="EMBL" id="JAQOSO010000101">
    <property type="protein sequence ID" value="MDJ1176276.1"/>
    <property type="molecule type" value="Genomic_DNA"/>
</dbReference>
<gene>
    <name evidence="1" type="ORF">PMG25_19515</name>
</gene>